<protein>
    <submittedName>
        <fullName evidence="1">Uncharacterized protein</fullName>
    </submittedName>
</protein>
<reference evidence="1" key="1">
    <citation type="journal article" date="2014" name="Front. Microbiol.">
        <title>High frequency of phylogenetically diverse reductive dehalogenase-homologous genes in deep subseafloor sedimentary metagenomes.</title>
        <authorList>
            <person name="Kawai M."/>
            <person name="Futagami T."/>
            <person name="Toyoda A."/>
            <person name="Takaki Y."/>
            <person name="Nishi S."/>
            <person name="Hori S."/>
            <person name="Arai W."/>
            <person name="Tsubouchi T."/>
            <person name="Morono Y."/>
            <person name="Uchiyama I."/>
            <person name="Ito T."/>
            <person name="Fujiyama A."/>
            <person name="Inagaki F."/>
            <person name="Takami H."/>
        </authorList>
    </citation>
    <scope>NUCLEOTIDE SEQUENCE</scope>
    <source>
        <strain evidence="1">Expedition CK06-06</strain>
    </source>
</reference>
<name>X0SHH9_9ZZZZ</name>
<accession>X0SHH9</accession>
<organism evidence="1">
    <name type="scientific">marine sediment metagenome</name>
    <dbReference type="NCBI Taxonomy" id="412755"/>
    <lineage>
        <taxon>unclassified sequences</taxon>
        <taxon>metagenomes</taxon>
        <taxon>ecological metagenomes</taxon>
    </lineage>
</organism>
<comment type="caution">
    <text evidence="1">The sequence shown here is derived from an EMBL/GenBank/DDBJ whole genome shotgun (WGS) entry which is preliminary data.</text>
</comment>
<evidence type="ECO:0000313" key="1">
    <source>
        <dbReference type="EMBL" id="GAF80483.1"/>
    </source>
</evidence>
<gene>
    <name evidence="1" type="ORF">S01H1_06351</name>
</gene>
<dbReference type="AlphaFoldDB" id="X0SHH9"/>
<proteinExistence type="predicted"/>
<dbReference type="EMBL" id="BARS01003285">
    <property type="protein sequence ID" value="GAF80483.1"/>
    <property type="molecule type" value="Genomic_DNA"/>
</dbReference>
<sequence length="132" mass="14919">MTREEIRKAFVSDLISWDGVIDAYKDLTENRKFEPPEDKTWVRLTLRYGESFVGELGVGGIDIEGGIAFIDIFTVVDKGDSEGNELGEDLRARYKKQDIGDVSCNEVSIHPLGSDELYSHTQVQVIFNNFIE</sequence>
<dbReference type="Gene3D" id="3.30.2000.20">
    <property type="match status" value="1"/>
</dbReference>